<sequence length="160" mass="17075">MSMPQKITALVAPIAALGAFGLGAVPAQAAPADEALTIQLEEVRYSGLGDHVLQAMVAEVQVCLDDLPAGDRDGVVTVTHDDFTVSQEGTEGRQVKPWDGIESEMISDDEGFPREVFLAEGECVTGKLPFEVAMSNHVTPGTTTLSFTNDYGQFEEFLIS</sequence>
<evidence type="ECO:0000313" key="3">
    <source>
        <dbReference type="Proteomes" id="UP000295371"/>
    </source>
</evidence>
<keyword evidence="1" id="KW-0732">Signal</keyword>
<name>A0A4R7J143_9ACTN</name>
<feature type="chain" id="PRO_5021013920" description="DUF4352 domain-containing protein" evidence="1">
    <location>
        <begin position="30"/>
        <end position="160"/>
    </location>
</feature>
<keyword evidence="3" id="KW-1185">Reference proteome</keyword>
<organism evidence="2 3">
    <name type="scientific">Naumannella halotolerans</name>
    <dbReference type="NCBI Taxonomy" id="993414"/>
    <lineage>
        <taxon>Bacteria</taxon>
        <taxon>Bacillati</taxon>
        <taxon>Actinomycetota</taxon>
        <taxon>Actinomycetes</taxon>
        <taxon>Propionibacteriales</taxon>
        <taxon>Propionibacteriaceae</taxon>
        <taxon>Naumannella</taxon>
    </lineage>
</organism>
<comment type="caution">
    <text evidence="2">The sequence shown here is derived from an EMBL/GenBank/DDBJ whole genome shotgun (WGS) entry which is preliminary data.</text>
</comment>
<dbReference type="RefSeq" id="WP_133755200.1">
    <property type="nucleotide sequence ID" value="NZ_CP171129.1"/>
</dbReference>
<gene>
    <name evidence="2" type="ORF">CLV29_2257</name>
</gene>
<dbReference type="Proteomes" id="UP000295371">
    <property type="component" value="Unassembled WGS sequence"/>
</dbReference>
<reference evidence="2 3" key="1">
    <citation type="submission" date="2019-03" db="EMBL/GenBank/DDBJ databases">
        <title>Genomic Encyclopedia of Archaeal and Bacterial Type Strains, Phase II (KMG-II): from individual species to whole genera.</title>
        <authorList>
            <person name="Goeker M."/>
        </authorList>
    </citation>
    <scope>NUCLEOTIDE SEQUENCE [LARGE SCALE GENOMIC DNA]</scope>
    <source>
        <strain evidence="2 3">DSM 24323</strain>
    </source>
</reference>
<proteinExistence type="predicted"/>
<protein>
    <recommendedName>
        <fullName evidence="4">DUF4352 domain-containing protein</fullName>
    </recommendedName>
</protein>
<dbReference type="EMBL" id="SOAW01000002">
    <property type="protein sequence ID" value="TDT30851.1"/>
    <property type="molecule type" value="Genomic_DNA"/>
</dbReference>
<accession>A0A4R7J143</accession>
<evidence type="ECO:0000313" key="2">
    <source>
        <dbReference type="EMBL" id="TDT30851.1"/>
    </source>
</evidence>
<dbReference type="AlphaFoldDB" id="A0A4R7J143"/>
<feature type="signal peptide" evidence="1">
    <location>
        <begin position="1"/>
        <end position="29"/>
    </location>
</feature>
<evidence type="ECO:0000256" key="1">
    <source>
        <dbReference type="SAM" id="SignalP"/>
    </source>
</evidence>
<evidence type="ECO:0008006" key="4">
    <source>
        <dbReference type="Google" id="ProtNLM"/>
    </source>
</evidence>